<dbReference type="AlphaFoldDB" id="A0A8J3NH88"/>
<dbReference type="Proteomes" id="UP000612808">
    <property type="component" value="Unassembled WGS sequence"/>
</dbReference>
<organism evidence="1 2">
    <name type="scientific">Actinocatenispora rupis</name>
    <dbReference type="NCBI Taxonomy" id="519421"/>
    <lineage>
        <taxon>Bacteria</taxon>
        <taxon>Bacillati</taxon>
        <taxon>Actinomycetota</taxon>
        <taxon>Actinomycetes</taxon>
        <taxon>Micromonosporales</taxon>
        <taxon>Micromonosporaceae</taxon>
        <taxon>Actinocatenispora</taxon>
    </lineage>
</organism>
<proteinExistence type="predicted"/>
<sequence length="116" mass="12727">MTVRDGDTVDSITRSADGTAVTLLMIEDRAFDGSRQQVEQVVAKVNTYLRFIQTGQIHRELPDTLGRELRVRLVCQQAPEDELMVTALRSAGGMFARHSVDFGVDVLPPELVNGAG</sequence>
<dbReference type="InterPro" id="IPR046702">
    <property type="entry name" value="DUF6572"/>
</dbReference>
<name>A0A8J3NH88_9ACTN</name>
<dbReference type="RefSeq" id="WP_203664108.1">
    <property type="nucleotide sequence ID" value="NZ_BAAAZM010000001.1"/>
</dbReference>
<evidence type="ECO:0000313" key="2">
    <source>
        <dbReference type="Proteomes" id="UP000612808"/>
    </source>
</evidence>
<evidence type="ECO:0000313" key="1">
    <source>
        <dbReference type="EMBL" id="GID15704.1"/>
    </source>
</evidence>
<comment type="caution">
    <text evidence="1">The sequence shown here is derived from an EMBL/GenBank/DDBJ whole genome shotgun (WGS) entry which is preliminary data.</text>
</comment>
<dbReference type="Pfam" id="PF20212">
    <property type="entry name" value="DUF6572"/>
    <property type="match status" value="1"/>
</dbReference>
<keyword evidence="2" id="KW-1185">Reference proteome</keyword>
<gene>
    <name evidence="1" type="ORF">Aru02nite_65930</name>
</gene>
<protein>
    <submittedName>
        <fullName evidence="1">Uncharacterized protein</fullName>
    </submittedName>
</protein>
<accession>A0A8J3NH88</accession>
<dbReference type="EMBL" id="BOMB01000046">
    <property type="protein sequence ID" value="GID15704.1"/>
    <property type="molecule type" value="Genomic_DNA"/>
</dbReference>
<reference evidence="1" key="1">
    <citation type="submission" date="2021-01" db="EMBL/GenBank/DDBJ databases">
        <title>Whole genome shotgun sequence of Actinocatenispora rupis NBRC 107355.</title>
        <authorList>
            <person name="Komaki H."/>
            <person name="Tamura T."/>
        </authorList>
    </citation>
    <scope>NUCLEOTIDE SEQUENCE</scope>
    <source>
        <strain evidence="1">NBRC 107355</strain>
    </source>
</reference>